<comment type="caution">
    <text evidence="2">The sequence shown here is derived from an EMBL/GenBank/DDBJ whole genome shotgun (WGS) entry which is preliminary data.</text>
</comment>
<name>A0AAE0Y1V1_9GAST</name>
<feature type="compositionally biased region" description="Basic and acidic residues" evidence="1">
    <location>
        <begin position="1"/>
        <end position="19"/>
    </location>
</feature>
<sequence>MKRMEMENMEKGSEEEKQAWSEQLDTATGLSDYPETAPGTARLDRLSIRQLMRFIASASGKKLFQIPDDGKATTYINIVLLVGQVMKWNLSALGSKSLGNYVATSMSIILRRTALD</sequence>
<dbReference type="Proteomes" id="UP001283361">
    <property type="component" value="Unassembled WGS sequence"/>
</dbReference>
<evidence type="ECO:0000256" key="1">
    <source>
        <dbReference type="SAM" id="MobiDB-lite"/>
    </source>
</evidence>
<feature type="region of interest" description="Disordered" evidence="1">
    <location>
        <begin position="1"/>
        <end position="38"/>
    </location>
</feature>
<protein>
    <submittedName>
        <fullName evidence="2">Uncharacterized protein</fullName>
    </submittedName>
</protein>
<proteinExistence type="predicted"/>
<gene>
    <name evidence="2" type="ORF">RRG08_043998</name>
</gene>
<keyword evidence="3" id="KW-1185">Reference proteome</keyword>
<evidence type="ECO:0000313" key="3">
    <source>
        <dbReference type="Proteomes" id="UP001283361"/>
    </source>
</evidence>
<evidence type="ECO:0000313" key="2">
    <source>
        <dbReference type="EMBL" id="KAK3729483.1"/>
    </source>
</evidence>
<dbReference type="AlphaFoldDB" id="A0AAE0Y1V1"/>
<reference evidence="2" key="1">
    <citation type="journal article" date="2023" name="G3 (Bethesda)">
        <title>A reference genome for the long-term kleptoplast-retaining sea slug Elysia crispata morphotype clarki.</title>
        <authorList>
            <person name="Eastman K.E."/>
            <person name="Pendleton A.L."/>
            <person name="Shaikh M.A."/>
            <person name="Suttiyut T."/>
            <person name="Ogas R."/>
            <person name="Tomko P."/>
            <person name="Gavelis G."/>
            <person name="Widhalm J.R."/>
            <person name="Wisecaver J.H."/>
        </authorList>
    </citation>
    <scope>NUCLEOTIDE SEQUENCE</scope>
    <source>
        <strain evidence="2">ECLA1</strain>
    </source>
</reference>
<accession>A0AAE0Y1V1</accession>
<organism evidence="2 3">
    <name type="scientific">Elysia crispata</name>
    <name type="common">lettuce slug</name>
    <dbReference type="NCBI Taxonomy" id="231223"/>
    <lineage>
        <taxon>Eukaryota</taxon>
        <taxon>Metazoa</taxon>
        <taxon>Spiralia</taxon>
        <taxon>Lophotrochozoa</taxon>
        <taxon>Mollusca</taxon>
        <taxon>Gastropoda</taxon>
        <taxon>Heterobranchia</taxon>
        <taxon>Euthyneura</taxon>
        <taxon>Panpulmonata</taxon>
        <taxon>Sacoglossa</taxon>
        <taxon>Placobranchoidea</taxon>
        <taxon>Plakobranchidae</taxon>
        <taxon>Elysia</taxon>
    </lineage>
</organism>
<feature type="compositionally biased region" description="Polar residues" evidence="1">
    <location>
        <begin position="20"/>
        <end position="29"/>
    </location>
</feature>
<dbReference type="EMBL" id="JAWDGP010007140">
    <property type="protein sequence ID" value="KAK3729483.1"/>
    <property type="molecule type" value="Genomic_DNA"/>
</dbReference>